<reference evidence="1" key="1">
    <citation type="submission" date="2018-01" db="EMBL/GenBank/DDBJ databases">
        <title>An insight into the sialome of Amazonian anophelines.</title>
        <authorList>
            <person name="Ribeiro J.M."/>
            <person name="Scarpassa V."/>
            <person name="Calvo E."/>
        </authorList>
    </citation>
    <scope>NUCLEOTIDE SEQUENCE</scope>
</reference>
<dbReference type="AlphaFoldDB" id="A0A2M4DRR2"/>
<protein>
    <submittedName>
        <fullName evidence="1">Putative secreted protein</fullName>
    </submittedName>
</protein>
<evidence type="ECO:0000313" key="1">
    <source>
        <dbReference type="EMBL" id="MBW80265.1"/>
    </source>
</evidence>
<proteinExistence type="predicted"/>
<organism evidence="1">
    <name type="scientific">Anopheles darlingi</name>
    <name type="common">Mosquito</name>
    <dbReference type="NCBI Taxonomy" id="43151"/>
    <lineage>
        <taxon>Eukaryota</taxon>
        <taxon>Metazoa</taxon>
        <taxon>Ecdysozoa</taxon>
        <taxon>Arthropoda</taxon>
        <taxon>Hexapoda</taxon>
        <taxon>Insecta</taxon>
        <taxon>Pterygota</taxon>
        <taxon>Neoptera</taxon>
        <taxon>Endopterygota</taxon>
        <taxon>Diptera</taxon>
        <taxon>Nematocera</taxon>
        <taxon>Culicoidea</taxon>
        <taxon>Culicidae</taxon>
        <taxon>Anophelinae</taxon>
        <taxon>Anopheles</taxon>
    </lineage>
</organism>
<dbReference type="EMBL" id="GGFL01016087">
    <property type="protein sequence ID" value="MBW80265.1"/>
    <property type="molecule type" value="Transcribed_RNA"/>
</dbReference>
<accession>A0A2M4DRR2</accession>
<name>A0A2M4DRR2_ANODA</name>
<sequence length="147" mass="18179">MLLLLLLLRSGDGIMVPVRNLRRMERSGCWMQDHLPVCHLPRWYRRMFSSWTRRLLFAAVRMSSTLHLRFDTLWTILLGRHKPQAERRRRRRSRILERISTEQWPHVERICTGHIHLDLRRWVYTQFRNKQRMALWSFRHRNSAYFS</sequence>